<evidence type="ECO:0000259" key="6">
    <source>
        <dbReference type="PROSITE" id="PS50199"/>
    </source>
</evidence>
<feature type="domain" description="RanBP2-type" evidence="6">
    <location>
        <begin position="16"/>
        <end position="46"/>
    </location>
</feature>
<keyword evidence="1" id="KW-0479">Metal-binding</keyword>
<feature type="region of interest" description="Disordered" evidence="5">
    <location>
        <begin position="1"/>
        <end position="49"/>
    </location>
</feature>
<dbReference type="SUPFAM" id="SSF90209">
    <property type="entry name" value="Ran binding protein zinc finger-like"/>
    <property type="match status" value="1"/>
</dbReference>
<dbReference type="PROSITE" id="PS50199">
    <property type="entry name" value="ZF_RANBP2_2"/>
    <property type="match status" value="1"/>
</dbReference>
<dbReference type="InterPro" id="IPR036443">
    <property type="entry name" value="Znf_RanBP2_sf"/>
</dbReference>
<sequence>MNRSGQQRTNSNSSSTEGQDWKCRQCGYTNNDSNKSCETCNARKPMRPR</sequence>
<name>A0A821PKQ0_9BILA</name>
<evidence type="ECO:0000256" key="1">
    <source>
        <dbReference type="ARBA" id="ARBA00022723"/>
    </source>
</evidence>
<feature type="compositionally biased region" description="Polar residues" evidence="5">
    <location>
        <begin position="1"/>
        <end position="18"/>
    </location>
</feature>
<organism evidence="7 8">
    <name type="scientific">Rotaria socialis</name>
    <dbReference type="NCBI Taxonomy" id="392032"/>
    <lineage>
        <taxon>Eukaryota</taxon>
        <taxon>Metazoa</taxon>
        <taxon>Spiralia</taxon>
        <taxon>Gnathifera</taxon>
        <taxon>Rotifera</taxon>
        <taxon>Eurotatoria</taxon>
        <taxon>Bdelloidea</taxon>
        <taxon>Philodinida</taxon>
        <taxon>Philodinidae</taxon>
        <taxon>Rotaria</taxon>
    </lineage>
</organism>
<comment type="caution">
    <text evidence="7">The sequence shown here is derived from an EMBL/GenBank/DDBJ whole genome shotgun (WGS) entry which is preliminary data.</text>
</comment>
<dbReference type="GO" id="GO:0008270">
    <property type="term" value="F:zinc ion binding"/>
    <property type="evidence" value="ECO:0007669"/>
    <property type="project" value="UniProtKB-KW"/>
</dbReference>
<gene>
    <name evidence="7" type="ORF">UJA718_LOCUS41467</name>
</gene>
<evidence type="ECO:0000256" key="2">
    <source>
        <dbReference type="ARBA" id="ARBA00022771"/>
    </source>
</evidence>
<keyword evidence="8" id="KW-1185">Reference proteome</keyword>
<protein>
    <recommendedName>
        <fullName evidence="6">RanBP2-type domain-containing protein</fullName>
    </recommendedName>
</protein>
<keyword evidence="3" id="KW-0862">Zinc</keyword>
<feature type="compositionally biased region" description="Polar residues" evidence="5">
    <location>
        <begin position="27"/>
        <end position="39"/>
    </location>
</feature>
<evidence type="ECO:0000256" key="4">
    <source>
        <dbReference type="PROSITE-ProRule" id="PRU00322"/>
    </source>
</evidence>
<feature type="non-terminal residue" evidence="7">
    <location>
        <position position="49"/>
    </location>
</feature>
<evidence type="ECO:0000313" key="7">
    <source>
        <dbReference type="EMBL" id="CAF4805196.1"/>
    </source>
</evidence>
<dbReference type="Proteomes" id="UP000663873">
    <property type="component" value="Unassembled WGS sequence"/>
</dbReference>
<accession>A0A821PKQ0</accession>
<dbReference type="PROSITE" id="PS01358">
    <property type="entry name" value="ZF_RANBP2_1"/>
    <property type="match status" value="1"/>
</dbReference>
<dbReference type="Gene3D" id="4.10.1060.10">
    <property type="entry name" value="Zinc finger, RanBP2-type"/>
    <property type="match status" value="1"/>
</dbReference>
<evidence type="ECO:0000256" key="5">
    <source>
        <dbReference type="SAM" id="MobiDB-lite"/>
    </source>
</evidence>
<dbReference type="EMBL" id="CAJOBP010049323">
    <property type="protein sequence ID" value="CAF4805196.1"/>
    <property type="molecule type" value="Genomic_DNA"/>
</dbReference>
<evidence type="ECO:0000313" key="8">
    <source>
        <dbReference type="Proteomes" id="UP000663873"/>
    </source>
</evidence>
<dbReference type="AlphaFoldDB" id="A0A821PKQ0"/>
<dbReference type="InterPro" id="IPR001876">
    <property type="entry name" value="Znf_RanBP2"/>
</dbReference>
<proteinExistence type="predicted"/>
<reference evidence="7" key="1">
    <citation type="submission" date="2021-02" db="EMBL/GenBank/DDBJ databases">
        <authorList>
            <person name="Nowell W R."/>
        </authorList>
    </citation>
    <scope>NUCLEOTIDE SEQUENCE</scope>
</reference>
<evidence type="ECO:0000256" key="3">
    <source>
        <dbReference type="ARBA" id="ARBA00022833"/>
    </source>
</evidence>
<keyword evidence="2 4" id="KW-0863">Zinc-finger</keyword>